<comment type="caution">
    <text evidence="2">The sequence shown here is derived from an EMBL/GenBank/DDBJ whole genome shotgun (WGS) entry which is preliminary data.</text>
</comment>
<reference evidence="2" key="1">
    <citation type="journal article" date="2023" name="Science">
        <title>Genome structures resolve the early diversification of teleost fishes.</title>
        <authorList>
            <person name="Parey E."/>
            <person name="Louis A."/>
            <person name="Montfort J."/>
            <person name="Bouchez O."/>
            <person name="Roques C."/>
            <person name="Iampietro C."/>
            <person name="Lluch J."/>
            <person name="Castinel A."/>
            <person name="Donnadieu C."/>
            <person name="Desvignes T."/>
            <person name="Floi Bucao C."/>
            <person name="Jouanno E."/>
            <person name="Wen M."/>
            <person name="Mejri S."/>
            <person name="Dirks R."/>
            <person name="Jansen H."/>
            <person name="Henkel C."/>
            <person name="Chen W.J."/>
            <person name="Zahm M."/>
            <person name="Cabau C."/>
            <person name="Klopp C."/>
            <person name="Thompson A.W."/>
            <person name="Robinson-Rechavi M."/>
            <person name="Braasch I."/>
            <person name="Lecointre G."/>
            <person name="Bobe J."/>
            <person name="Postlethwait J.H."/>
            <person name="Berthelot C."/>
            <person name="Roest Crollius H."/>
            <person name="Guiguen Y."/>
        </authorList>
    </citation>
    <scope>NUCLEOTIDE SEQUENCE</scope>
    <source>
        <strain evidence="2">WJC10195</strain>
    </source>
</reference>
<evidence type="ECO:0000256" key="1">
    <source>
        <dbReference type="SAM" id="MobiDB-lite"/>
    </source>
</evidence>
<evidence type="ECO:0000313" key="3">
    <source>
        <dbReference type="Proteomes" id="UP001152622"/>
    </source>
</evidence>
<dbReference type="EMBL" id="JAINUF010000002">
    <property type="protein sequence ID" value="KAJ8376879.1"/>
    <property type="molecule type" value="Genomic_DNA"/>
</dbReference>
<keyword evidence="3" id="KW-1185">Reference proteome</keyword>
<sequence length="110" mass="11184">MLISAQALPGERSAHRSAPAPVTGHLTPAASVGPGTATGTGLTRMAIPDSGPWEECSCSKPEQSGGPVGALGLKHPNDSSLTRQVRCVSPPAPSLPHQLQTTVWQGAWGA</sequence>
<organism evidence="2 3">
    <name type="scientific">Synaphobranchus kaupii</name>
    <name type="common">Kaup's arrowtooth eel</name>
    <dbReference type="NCBI Taxonomy" id="118154"/>
    <lineage>
        <taxon>Eukaryota</taxon>
        <taxon>Metazoa</taxon>
        <taxon>Chordata</taxon>
        <taxon>Craniata</taxon>
        <taxon>Vertebrata</taxon>
        <taxon>Euteleostomi</taxon>
        <taxon>Actinopterygii</taxon>
        <taxon>Neopterygii</taxon>
        <taxon>Teleostei</taxon>
        <taxon>Anguilliformes</taxon>
        <taxon>Synaphobranchidae</taxon>
        <taxon>Synaphobranchus</taxon>
    </lineage>
</organism>
<evidence type="ECO:0000313" key="2">
    <source>
        <dbReference type="EMBL" id="KAJ8376879.1"/>
    </source>
</evidence>
<dbReference type="Proteomes" id="UP001152622">
    <property type="component" value="Chromosome 2"/>
</dbReference>
<gene>
    <name evidence="2" type="ORF">SKAU_G00074590</name>
</gene>
<protein>
    <submittedName>
        <fullName evidence="2">Uncharacterized protein</fullName>
    </submittedName>
</protein>
<feature type="region of interest" description="Disordered" evidence="1">
    <location>
        <begin position="1"/>
        <end position="78"/>
    </location>
</feature>
<proteinExistence type="predicted"/>
<accession>A0A9Q1G7E6</accession>
<dbReference type="AlphaFoldDB" id="A0A9Q1G7E6"/>
<name>A0A9Q1G7E6_SYNKA</name>